<dbReference type="InterPro" id="IPR000276">
    <property type="entry name" value="GPCR_Rhodpsn"/>
</dbReference>
<dbReference type="InterPro" id="IPR000995">
    <property type="entry name" value="Musac_Ach_rcpt"/>
</dbReference>
<evidence type="ECO:0000256" key="8">
    <source>
        <dbReference type="ARBA" id="ARBA00034104"/>
    </source>
</evidence>
<feature type="transmembrane region" description="Helical" evidence="11">
    <location>
        <begin position="173"/>
        <end position="198"/>
    </location>
</feature>
<comment type="subcellular location">
    <subcellularLocation>
        <location evidence="8">Postsynaptic cell membrane</location>
        <topology evidence="8">Multi-pass membrane protein</topology>
    </subcellularLocation>
</comment>
<feature type="transmembrane region" description="Helical" evidence="11">
    <location>
        <begin position="93"/>
        <end position="119"/>
    </location>
</feature>
<organism evidence="13 14">
    <name type="scientific">Branchiostoma lanceolatum</name>
    <name type="common">Common lancelet</name>
    <name type="synonym">Amphioxus lanceolatum</name>
    <dbReference type="NCBI Taxonomy" id="7740"/>
    <lineage>
        <taxon>Eukaryota</taxon>
        <taxon>Metazoa</taxon>
        <taxon>Chordata</taxon>
        <taxon>Cephalochordata</taxon>
        <taxon>Leptocardii</taxon>
        <taxon>Amphioxiformes</taxon>
        <taxon>Branchiostomatidae</taxon>
        <taxon>Branchiostoma</taxon>
    </lineage>
</organism>
<feature type="compositionally biased region" description="Basic and acidic residues" evidence="10">
    <location>
        <begin position="307"/>
        <end position="334"/>
    </location>
</feature>
<dbReference type="PRINTS" id="PR00237">
    <property type="entry name" value="GPCRRHODOPSN"/>
</dbReference>
<proteinExistence type="inferred from homology"/>
<dbReference type="GO" id="GO:0045211">
    <property type="term" value="C:postsynaptic membrane"/>
    <property type="evidence" value="ECO:0007669"/>
    <property type="project" value="UniProtKB-SubCell"/>
</dbReference>
<dbReference type="PRINTS" id="PR00243">
    <property type="entry name" value="MUSCARINICR"/>
</dbReference>
<feature type="domain" description="G-protein coupled receptors family 1 profile" evidence="12">
    <location>
        <begin position="73"/>
        <end position="493"/>
    </location>
</feature>
<dbReference type="AlphaFoldDB" id="A0A8K0ESK2"/>
<keyword evidence="14" id="KW-1185">Reference proteome</keyword>
<dbReference type="CDD" id="cd15050">
    <property type="entry name" value="7tmA_Histamine_H1R"/>
    <property type="match status" value="1"/>
</dbReference>
<feature type="transmembrane region" description="Helical" evidence="11">
    <location>
        <begin position="58"/>
        <end position="81"/>
    </location>
</feature>
<dbReference type="EMBL" id="OV696690">
    <property type="protein sequence ID" value="CAH1264479.1"/>
    <property type="molecule type" value="Genomic_DNA"/>
</dbReference>
<evidence type="ECO:0000256" key="3">
    <source>
        <dbReference type="ARBA" id="ARBA00022989"/>
    </source>
</evidence>
<keyword evidence="4 9" id="KW-0297">G-protein coupled receptor</keyword>
<evidence type="ECO:0000256" key="9">
    <source>
        <dbReference type="RuleBase" id="RU000688"/>
    </source>
</evidence>
<reference evidence="13" key="1">
    <citation type="submission" date="2022-01" db="EMBL/GenBank/DDBJ databases">
        <authorList>
            <person name="Braso-Vives M."/>
        </authorList>
    </citation>
    <scope>NUCLEOTIDE SEQUENCE</scope>
</reference>
<dbReference type="GO" id="GO:0016907">
    <property type="term" value="F:G protein-coupled acetylcholine receptor activity"/>
    <property type="evidence" value="ECO:0007669"/>
    <property type="project" value="InterPro"/>
</dbReference>
<evidence type="ECO:0000259" key="12">
    <source>
        <dbReference type="PROSITE" id="PS50262"/>
    </source>
</evidence>
<dbReference type="PROSITE" id="PS50262">
    <property type="entry name" value="G_PROTEIN_RECEP_F1_2"/>
    <property type="match status" value="1"/>
</dbReference>
<dbReference type="SUPFAM" id="SSF81321">
    <property type="entry name" value="Family A G protein-coupled receptor-like"/>
    <property type="match status" value="1"/>
</dbReference>
<evidence type="ECO:0000313" key="14">
    <source>
        <dbReference type="Proteomes" id="UP000838412"/>
    </source>
</evidence>
<gene>
    <name evidence="13" type="primary">HRH1</name>
    <name evidence="13" type="ORF">BLAG_LOCUS18836</name>
</gene>
<dbReference type="PANTHER" id="PTHR24248">
    <property type="entry name" value="ADRENERGIC RECEPTOR-RELATED G-PROTEIN COUPLED RECEPTOR"/>
    <property type="match status" value="1"/>
</dbReference>
<sequence>MAFNITCQLTAAPNGSSPLELLLPCNATGGPDGWSAGGLEPDGRLWRYTTTAVWKDTALGIVLACLCLVTCVGNAMVLHAVRTNKELQTVSNFFIVSLAVSDLVVGTGVMSLSTAYILAEEWRFGLALCQVWLSLDYVASTASIFNLFVLNLDRYWSVTDPLKYLRKRTKRRASVLISIVWSASALWIVPIVGWHRFASGGVRTVPSNQCDTEFHSDWLFKVVTSLPNFYVPMVLMVFLYARIYDEVSKRHKNLTAHVARPSGTEEEIRMNATGVRRSSSPSPLHRIKIVFNGPTGLAESPDLLPKFPDDRERLPDFPDDMPKFADDGERESRRSSNLLTVDWTPSDPAFPSPGSRRSTSLPSPTREELYMLRHSWPESKIGNSLRRDSVSSGEFDVDAGTDPRRKSRRASSFTPSGKSLAILRKLKFHSRIHSDRKAAKQLGMLIGCFLVCWLPYSILFMVVSFCEKCVDPNVFMGTIWLGYVNSTLNPFLYPLCNGNFRRAFRNMLRCQQQHTPAGSREWGYPPNGRLPRTASTMDLAV</sequence>
<feature type="region of interest" description="Disordered" evidence="10">
    <location>
        <begin position="383"/>
        <end position="413"/>
    </location>
</feature>
<keyword evidence="5 11" id="KW-0472">Membrane</keyword>
<evidence type="ECO:0000256" key="11">
    <source>
        <dbReference type="SAM" id="Phobius"/>
    </source>
</evidence>
<keyword evidence="1" id="KW-1003">Cell membrane</keyword>
<dbReference type="GO" id="GO:0043410">
    <property type="term" value="P:positive regulation of MAPK cascade"/>
    <property type="evidence" value="ECO:0007669"/>
    <property type="project" value="TreeGrafter"/>
</dbReference>
<keyword evidence="6 9" id="KW-0675">Receptor</keyword>
<keyword evidence="7 9" id="KW-0807">Transducer</keyword>
<feature type="compositionally biased region" description="Low complexity" evidence="10">
    <location>
        <begin position="352"/>
        <end position="364"/>
    </location>
</feature>
<dbReference type="OrthoDB" id="10071887at2759"/>
<comment type="similarity">
    <text evidence="9">Belongs to the G-protein coupled receptor 1 family.</text>
</comment>
<dbReference type="PROSITE" id="PS00237">
    <property type="entry name" value="G_PROTEIN_RECEP_F1_1"/>
    <property type="match status" value="1"/>
</dbReference>
<dbReference type="PANTHER" id="PTHR24248:SF204">
    <property type="entry name" value="HISTAMINE H1 RECEPTOR"/>
    <property type="match status" value="1"/>
</dbReference>
<evidence type="ECO:0000256" key="2">
    <source>
        <dbReference type="ARBA" id="ARBA00022692"/>
    </source>
</evidence>
<evidence type="ECO:0000256" key="6">
    <source>
        <dbReference type="ARBA" id="ARBA00023170"/>
    </source>
</evidence>
<dbReference type="GO" id="GO:0071880">
    <property type="term" value="P:adenylate cyclase-activating adrenergic receptor signaling pathway"/>
    <property type="evidence" value="ECO:0007669"/>
    <property type="project" value="TreeGrafter"/>
</dbReference>
<accession>A0A8K0ESK2</accession>
<dbReference type="InterPro" id="IPR017452">
    <property type="entry name" value="GPCR_Rhodpsn_7TM"/>
</dbReference>
<keyword evidence="2 9" id="KW-0812">Transmembrane</keyword>
<feature type="region of interest" description="Disordered" evidence="10">
    <location>
        <begin position="300"/>
        <end position="364"/>
    </location>
</feature>
<protein>
    <submittedName>
        <fullName evidence="13">HRH1 protein</fullName>
    </submittedName>
</protein>
<name>A0A8K0ESK2_BRALA</name>
<evidence type="ECO:0000313" key="13">
    <source>
        <dbReference type="EMBL" id="CAH1264479.1"/>
    </source>
</evidence>
<dbReference type="Proteomes" id="UP000838412">
    <property type="component" value="Chromosome 5"/>
</dbReference>
<evidence type="ECO:0000256" key="1">
    <source>
        <dbReference type="ARBA" id="ARBA00022475"/>
    </source>
</evidence>
<evidence type="ECO:0000256" key="10">
    <source>
        <dbReference type="SAM" id="MobiDB-lite"/>
    </source>
</evidence>
<dbReference type="Pfam" id="PF00001">
    <property type="entry name" value="7tm_1"/>
    <property type="match status" value="1"/>
</dbReference>
<evidence type="ECO:0000256" key="5">
    <source>
        <dbReference type="ARBA" id="ARBA00023136"/>
    </source>
</evidence>
<dbReference type="SMART" id="SM01381">
    <property type="entry name" value="7TM_GPCR_Srsx"/>
    <property type="match status" value="1"/>
</dbReference>
<feature type="transmembrane region" description="Helical" evidence="11">
    <location>
        <begin position="218"/>
        <end position="241"/>
    </location>
</feature>
<evidence type="ECO:0000256" key="7">
    <source>
        <dbReference type="ARBA" id="ARBA00023224"/>
    </source>
</evidence>
<dbReference type="Gene3D" id="1.20.1070.10">
    <property type="entry name" value="Rhodopsin 7-helix transmembrane proteins"/>
    <property type="match status" value="2"/>
</dbReference>
<feature type="transmembrane region" description="Helical" evidence="11">
    <location>
        <begin position="131"/>
        <end position="152"/>
    </location>
</feature>
<feature type="region of interest" description="Disordered" evidence="10">
    <location>
        <begin position="516"/>
        <end position="541"/>
    </location>
</feature>
<feature type="transmembrane region" description="Helical" evidence="11">
    <location>
        <begin position="442"/>
        <end position="465"/>
    </location>
</feature>
<evidence type="ECO:0000256" key="4">
    <source>
        <dbReference type="ARBA" id="ARBA00023040"/>
    </source>
</evidence>
<keyword evidence="3 11" id="KW-1133">Transmembrane helix</keyword>